<evidence type="ECO:0000256" key="2">
    <source>
        <dbReference type="SAM" id="SignalP"/>
    </source>
</evidence>
<dbReference type="PROSITE" id="PS51257">
    <property type="entry name" value="PROKAR_LIPOPROTEIN"/>
    <property type="match status" value="1"/>
</dbReference>
<dbReference type="EMBL" id="JACASI010000013">
    <property type="protein sequence ID" value="MCQ3828641.1"/>
    <property type="molecule type" value="Genomic_DNA"/>
</dbReference>
<gene>
    <name evidence="4" type="ORF">HXX02_04235</name>
</gene>
<evidence type="ECO:0000256" key="1">
    <source>
        <dbReference type="SAM" id="MobiDB-lite"/>
    </source>
</evidence>
<feature type="region of interest" description="Disordered" evidence="1">
    <location>
        <begin position="150"/>
        <end position="176"/>
    </location>
</feature>
<keyword evidence="2" id="KW-0732">Signal</keyword>
<reference evidence="4" key="1">
    <citation type="thesis" date="2020" institute="Technische Universitat Dresden" country="Dresden, Germany">
        <title>The Agarolytic System of Microbulbifer elongatus PORT2, Isolated from Batu Karas, Pangandaran West Java Indonesia.</title>
        <authorList>
            <person name="Anggraeni S.R."/>
        </authorList>
    </citation>
    <scope>NUCLEOTIDE SEQUENCE</scope>
    <source>
        <strain evidence="4">PORT2</strain>
    </source>
</reference>
<dbReference type="CDD" id="cd00063">
    <property type="entry name" value="FN3"/>
    <property type="match status" value="1"/>
</dbReference>
<dbReference type="InterPro" id="IPR003961">
    <property type="entry name" value="FN3_dom"/>
</dbReference>
<protein>
    <submittedName>
        <fullName evidence="4">Fibronectin type III domain-containing protein</fullName>
    </submittedName>
</protein>
<dbReference type="RefSeq" id="WP_255873465.1">
    <property type="nucleotide sequence ID" value="NZ_JACASI010000013.1"/>
</dbReference>
<proteinExistence type="predicted"/>
<comment type="caution">
    <text evidence="4">The sequence shown here is derived from an EMBL/GenBank/DDBJ whole genome shotgun (WGS) entry which is preliminary data.</text>
</comment>
<evidence type="ECO:0000259" key="3">
    <source>
        <dbReference type="PROSITE" id="PS50853"/>
    </source>
</evidence>
<feature type="compositionally biased region" description="Basic and acidic residues" evidence="1">
    <location>
        <begin position="154"/>
        <end position="165"/>
    </location>
</feature>
<dbReference type="PROSITE" id="PS50853">
    <property type="entry name" value="FN3"/>
    <property type="match status" value="1"/>
</dbReference>
<accession>A0ABT1NXM4</accession>
<sequence length="880" mass="92983">MKPLPWAKSALALCIMGTLTACGGGGSSSAGEGDIADLPEPPPVVVVPPEESGITNTPLPIVENFGEYTGFDQSDTIDFFSPNYKALATADSSEYEDARPAFYYPTCCFFDQDDPNMEITVDNEERLGIVSDAGDPSLLISNARFSIGQTKSDMAADGKDPKKDSTPGSDGGSGWGELDLSEPYRISFCVASASGSGSKTQIYVNNNTSSEADSIHGGGSLGSRIFDVETGSLIPGQRVVVNVPGDTYLEAGGVAVDIKDVVIGTENSFLQLRVSSGGTAIIDDLLIEKQSEDGQASLPECKPFQAAEAPKAPEAPGTVVGDSYVQVGWPDILGATGYELAYNTVDSTDGATIVPAADIVGTSHLLDELENGTTYYVFLRAENSAGISDWSPSASATPEAPQGEACVPTSQVDTVIPWSVYDGCRSPSEEASIVYNTSTPGTFDFGSSDTSMFVAIANENEENIGHAKLDTTTDAGARSRGEVYDIFTEGYPKHFTAIARIKADNAAQRGFELQTYFAEAGKRVNMMLRPDQGETGEVRLEKFINGDTDVKVGESLLDGEFHIYHIAFTMTDADTLNAKVFVDGSDTPIIDETSTGREDSSANNKLRVGEDSSSAHLAEVDWIIWTTDAMTAAKLPSELVDQLPTTVGELGDYGTSTSAWGGSALDLAGASGSAPVGEVVSSTEDAVTIKASGGSVSSDSVRKFFAYQEVTAPFTFTARLSSVALADGAAHTVDSNSYRFGIAVMESLDASLSGDIKEVGRFATIDYWVEHGETDVALTGSRAHKLDVGDTEQSKRSRSSADLALDDLLKIEIIDEDGTPRVIRSVSKDNGASFTQLNSSAFKDEGMPAAGFPTSWYVGVYGAPGDELVLEFTDIEITEQ</sequence>
<evidence type="ECO:0000313" key="4">
    <source>
        <dbReference type="EMBL" id="MCQ3828641.1"/>
    </source>
</evidence>
<dbReference type="Gene3D" id="2.60.40.10">
    <property type="entry name" value="Immunoglobulins"/>
    <property type="match status" value="1"/>
</dbReference>
<dbReference type="InterPro" id="IPR013783">
    <property type="entry name" value="Ig-like_fold"/>
</dbReference>
<feature type="chain" id="PRO_5046113520" evidence="2">
    <location>
        <begin position="24"/>
        <end position="880"/>
    </location>
</feature>
<evidence type="ECO:0000313" key="5">
    <source>
        <dbReference type="Proteomes" id="UP001205566"/>
    </source>
</evidence>
<name>A0ABT1NXM4_9GAMM</name>
<dbReference type="InterPro" id="IPR036116">
    <property type="entry name" value="FN3_sf"/>
</dbReference>
<feature type="signal peptide" evidence="2">
    <location>
        <begin position="1"/>
        <end position="23"/>
    </location>
</feature>
<dbReference type="SUPFAM" id="SSF49265">
    <property type="entry name" value="Fibronectin type III"/>
    <property type="match status" value="1"/>
</dbReference>
<keyword evidence="5" id="KW-1185">Reference proteome</keyword>
<organism evidence="4 5">
    <name type="scientific">Microbulbifer elongatus</name>
    <dbReference type="NCBI Taxonomy" id="86173"/>
    <lineage>
        <taxon>Bacteria</taxon>
        <taxon>Pseudomonadati</taxon>
        <taxon>Pseudomonadota</taxon>
        <taxon>Gammaproteobacteria</taxon>
        <taxon>Cellvibrionales</taxon>
        <taxon>Microbulbiferaceae</taxon>
        <taxon>Microbulbifer</taxon>
    </lineage>
</organism>
<dbReference type="Proteomes" id="UP001205566">
    <property type="component" value="Unassembled WGS sequence"/>
</dbReference>
<feature type="domain" description="Fibronectin type-III" evidence="3">
    <location>
        <begin position="309"/>
        <end position="403"/>
    </location>
</feature>